<evidence type="ECO:0008006" key="3">
    <source>
        <dbReference type="Google" id="ProtNLM"/>
    </source>
</evidence>
<dbReference type="KEGG" id="rpc:RPC_1624"/>
<proteinExistence type="predicted"/>
<reference evidence="2" key="1">
    <citation type="submission" date="2006-03" db="EMBL/GenBank/DDBJ databases">
        <title>Complete sequence of Rhodopseudomonas palustris BisB18.</title>
        <authorList>
            <consortium name="US DOE Joint Genome Institute"/>
            <person name="Copeland A."/>
            <person name="Lucas S."/>
            <person name="Lapidus A."/>
            <person name="Barry K."/>
            <person name="Detter J.C."/>
            <person name="Glavina del Rio T."/>
            <person name="Hammon N."/>
            <person name="Israni S."/>
            <person name="Dalin E."/>
            <person name="Tice H."/>
            <person name="Pitluck S."/>
            <person name="Chain P."/>
            <person name="Malfatti S."/>
            <person name="Shin M."/>
            <person name="Vergez L."/>
            <person name="Schmutz J."/>
            <person name="Larimer F."/>
            <person name="Land M."/>
            <person name="Hauser L."/>
            <person name="Pelletier D.A."/>
            <person name="Kyrpides N."/>
            <person name="Anderson I."/>
            <person name="Oda Y."/>
            <person name="Harwood C.S."/>
            <person name="Richardson P."/>
        </authorList>
    </citation>
    <scope>NUCLEOTIDE SEQUENCE [LARGE SCALE GENOMIC DNA]</scope>
    <source>
        <strain evidence="2">BisB18</strain>
    </source>
</reference>
<organism evidence="2">
    <name type="scientific">Rhodopseudomonas palustris (strain BisB18)</name>
    <dbReference type="NCBI Taxonomy" id="316056"/>
    <lineage>
        <taxon>Bacteria</taxon>
        <taxon>Pseudomonadati</taxon>
        <taxon>Pseudomonadota</taxon>
        <taxon>Alphaproteobacteria</taxon>
        <taxon>Hyphomicrobiales</taxon>
        <taxon>Nitrobacteraceae</taxon>
        <taxon>Rhodopseudomonas</taxon>
    </lineage>
</organism>
<dbReference type="GO" id="GO:0005737">
    <property type="term" value="C:cytoplasm"/>
    <property type="evidence" value="ECO:0007669"/>
    <property type="project" value="TreeGrafter"/>
</dbReference>
<feature type="compositionally biased region" description="Basic and acidic residues" evidence="1">
    <location>
        <begin position="9"/>
        <end position="25"/>
    </location>
</feature>
<dbReference type="PANTHER" id="PTHR21621:SF0">
    <property type="entry name" value="BETA-CITRYLGLUTAMATE SYNTHASE B-RELATED"/>
    <property type="match status" value="1"/>
</dbReference>
<dbReference type="EMBL" id="CP000301">
    <property type="protein sequence ID" value="ABD87186.1"/>
    <property type="molecule type" value="Genomic_DNA"/>
</dbReference>
<evidence type="ECO:0000313" key="2">
    <source>
        <dbReference type="EMBL" id="ABD87186.1"/>
    </source>
</evidence>
<accession>Q218K0</accession>
<feature type="region of interest" description="Disordered" evidence="1">
    <location>
        <begin position="1"/>
        <end position="32"/>
    </location>
</feature>
<dbReference type="STRING" id="316056.RPC_1624"/>
<evidence type="ECO:0000256" key="1">
    <source>
        <dbReference type="SAM" id="MobiDB-lite"/>
    </source>
</evidence>
<dbReference type="PANTHER" id="PTHR21621">
    <property type="entry name" value="RIBOSOMAL PROTEIN S6 MODIFICATION PROTEIN"/>
    <property type="match status" value="1"/>
</dbReference>
<sequence length="420" mass="46347">MLHQPETPSVKDDDRALSRARRDPGGRPGSPTLAYAGVDLLLTGDRQWKVIEINDHPVALAQSRRLCSSDAALECFRQDPFQLLAEQLERHDGGGAVALLLPECFELARGHRSPSQIRLREALKFDDNRVDLTISDFNELSRAIIARGREARICDAAHLRIQHRELYLDGEIVRSLFRRHSGFPRQRVDCFCLNDLRQRALCGDKLATHREIVARLGDVASIPTFPFEPSERTLGFLDDCACRGILVIVKPKWGSASVGVTRMDAGLALQHLATHQHERKDLICQPWIAPAVARVHERNFHFDVRLYVVAGRVVSGFARRAAAPSTGAASESPLAWLTTTGPRMTLCSSVDALTDSSSSPHAILSTDEIAAMTHLAADATLALSDAGVEMNYESAVETIPAFHSLADMQPEYQMLQIVEA</sequence>
<name>Q218K0_RHOPB</name>
<dbReference type="AlphaFoldDB" id="Q218K0"/>
<dbReference type="HOGENOM" id="CLU_653600_0_0_5"/>
<gene>
    <name evidence="2" type="ordered locus">RPC_1624</name>
</gene>
<dbReference type="GO" id="GO:0016879">
    <property type="term" value="F:ligase activity, forming carbon-nitrogen bonds"/>
    <property type="evidence" value="ECO:0007669"/>
    <property type="project" value="TreeGrafter"/>
</dbReference>
<protein>
    <recommendedName>
        <fullName evidence="3">ATP-grasp domain-containing protein</fullName>
    </recommendedName>
</protein>
<dbReference type="eggNOG" id="ENOG5033VWM">
    <property type="taxonomic scope" value="Bacteria"/>
</dbReference>
<dbReference type="SUPFAM" id="SSF56059">
    <property type="entry name" value="Glutathione synthetase ATP-binding domain-like"/>
    <property type="match status" value="1"/>
</dbReference>